<dbReference type="AlphaFoldDB" id="A0A7J7L219"/>
<evidence type="ECO:0000313" key="4">
    <source>
        <dbReference type="Proteomes" id="UP000541444"/>
    </source>
</evidence>
<evidence type="ECO:0000256" key="1">
    <source>
        <dbReference type="ARBA" id="ARBA00004123"/>
    </source>
</evidence>
<protein>
    <submittedName>
        <fullName evidence="3">Uncharacterized protein</fullName>
    </submittedName>
</protein>
<dbReference type="PANTHER" id="PTHR13948:SF38">
    <property type="entry name" value="D111_G-PATCH DOMAIN-CONTAINING PROTEIN"/>
    <property type="match status" value="1"/>
</dbReference>
<accession>A0A7J7L219</accession>
<comment type="caution">
    <text evidence="3">The sequence shown here is derived from an EMBL/GenBank/DDBJ whole genome shotgun (WGS) entry which is preliminary data.</text>
</comment>
<keyword evidence="4" id="KW-1185">Reference proteome</keyword>
<keyword evidence="2" id="KW-0539">Nucleus</keyword>
<dbReference type="GO" id="GO:0003723">
    <property type="term" value="F:RNA binding"/>
    <property type="evidence" value="ECO:0007669"/>
    <property type="project" value="TreeGrafter"/>
</dbReference>
<dbReference type="OrthoDB" id="4822at2759"/>
<dbReference type="EMBL" id="JACGCM010002686">
    <property type="protein sequence ID" value="KAF6136618.1"/>
    <property type="molecule type" value="Genomic_DNA"/>
</dbReference>
<dbReference type="GO" id="GO:0005634">
    <property type="term" value="C:nucleus"/>
    <property type="evidence" value="ECO:0007669"/>
    <property type="project" value="UniProtKB-SubCell"/>
</dbReference>
<proteinExistence type="predicted"/>
<evidence type="ECO:0000256" key="2">
    <source>
        <dbReference type="ARBA" id="ARBA00023242"/>
    </source>
</evidence>
<organism evidence="3 4">
    <name type="scientific">Kingdonia uniflora</name>
    <dbReference type="NCBI Taxonomy" id="39325"/>
    <lineage>
        <taxon>Eukaryota</taxon>
        <taxon>Viridiplantae</taxon>
        <taxon>Streptophyta</taxon>
        <taxon>Embryophyta</taxon>
        <taxon>Tracheophyta</taxon>
        <taxon>Spermatophyta</taxon>
        <taxon>Magnoliopsida</taxon>
        <taxon>Ranunculales</taxon>
        <taxon>Circaeasteraceae</taxon>
        <taxon>Kingdonia</taxon>
    </lineage>
</organism>
<dbReference type="PANTHER" id="PTHR13948">
    <property type="entry name" value="RNA-BINDING PROTEIN"/>
    <property type="match status" value="1"/>
</dbReference>
<reference evidence="3 4" key="1">
    <citation type="journal article" date="2020" name="IScience">
        <title>Genome Sequencing of the Endangered Kingdonia uniflora (Circaeasteraceae, Ranunculales) Reveals Potential Mechanisms of Evolutionary Specialization.</title>
        <authorList>
            <person name="Sun Y."/>
            <person name="Deng T."/>
            <person name="Zhang A."/>
            <person name="Moore M.J."/>
            <person name="Landis J.B."/>
            <person name="Lin N."/>
            <person name="Zhang H."/>
            <person name="Zhang X."/>
            <person name="Huang J."/>
            <person name="Zhang X."/>
            <person name="Sun H."/>
            <person name="Wang H."/>
        </authorList>
    </citation>
    <scope>NUCLEOTIDE SEQUENCE [LARGE SCALE GENOMIC DNA]</scope>
    <source>
        <strain evidence="3">TB1705</strain>
        <tissue evidence="3">Leaf</tissue>
    </source>
</reference>
<gene>
    <name evidence="3" type="ORF">GIB67_016074</name>
</gene>
<comment type="subcellular location">
    <subcellularLocation>
        <location evidence="1">Nucleus</location>
    </subcellularLocation>
</comment>
<dbReference type="Proteomes" id="UP000541444">
    <property type="component" value="Unassembled WGS sequence"/>
</dbReference>
<evidence type="ECO:0000313" key="3">
    <source>
        <dbReference type="EMBL" id="KAF6136618.1"/>
    </source>
</evidence>
<dbReference type="GO" id="GO:0000398">
    <property type="term" value="P:mRNA splicing, via spliceosome"/>
    <property type="evidence" value="ECO:0007669"/>
    <property type="project" value="TreeGrafter"/>
</dbReference>
<sequence length="141" mass="15776">MESLPVKIFLYYPVNKTYQKRDRAAERLAFHGGFGVGPGQKTSTDDVETTSSVFYSTDQAVAEAFNMSFGAGSYTKRMLENMGWKEDGLKPVVEIAFFEMELLKSILHRHKNPTRLMGTAIPLYLGIGIANSYLGSPKKDR</sequence>
<name>A0A7J7L219_9MAGN</name>